<evidence type="ECO:0000313" key="3">
    <source>
        <dbReference type="Proteomes" id="UP000018211"/>
    </source>
</evidence>
<name>A0AAV2VJA4_9VIBR</name>
<evidence type="ECO:0000313" key="2">
    <source>
        <dbReference type="EMBL" id="CCO44494.1"/>
    </source>
</evidence>
<dbReference type="PANTHER" id="PTHR46546:SF4">
    <property type="entry name" value="SHEWANELLA-LIKE PROTEIN PHOSPHATASE 1"/>
    <property type="match status" value="1"/>
</dbReference>
<feature type="domain" description="Calcineurin-like phosphoesterase" evidence="1">
    <location>
        <begin position="275"/>
        <end position="493"/>
    </location>
</feature>
<sequence>MSIKHLFVLLGVLTLTACDDNKEMLFDYGSEWRYLDTGYAPDSDWNQTNFNDTSWKQGEGIFSYGYDHPADGNTALTDYKTLSFPDKTPSAYYFRKTVKVNNILTLKDVYLKMKIDDAAAIYVNGVEVARSPLLKRDEVLTNTTKPLRYSKYGEEAENIFVLPAKAFVEGENTIAVTVFNQVYHSTNDVQFNASLTDTFQYLGEPDGPYVTLLSDDKVRVETLYKRGHKKRTYYSASKARVIVNLPGELGSFRVNLRDDYTPPAYQYNKPSEYFVTSDLEGNIEALVYMLIQADIMDEDYNWTYGSGHLYHLGDLFDRGEYVTESLWLFYHLEGQARSMGGDVHFILGNHDLMNFYGDFRYVNARYFENASLMGKTFLELHNKDTVLGQWLRSKNIMEVAGDTLFVHAGFNNDLITALENNTLPLSDINSYGRQHMDAGYIRYDDQGKLIKDAYYLPSRLYWDRSVPRESLSQERLEQGLAAFNAEQVIIGHTVFEKPSYLYNYKVIAADVDHKDNFELEGRVQGLEYVNGAYNHFIADKVSGVSRLPVELLPSTP</sequence>
<dbReference type="InterPro" id="IPR004843">
    <property type="entry name" value="Calcineurin-like_PHP"/>
</dbReference>
<dbReference type="Gene3D" id="3.60.21.10">
    <property type="match status" value="1"/>
</dbReference>
<evidence type="ECO:0000259" key="1">
    <source>
        <dbReference type="Pfam" id="PF00149"/>
    </source>
</evidence>
<dbReference type="GO" id="GO:0016787">
    <property type="term" value="F:hydrolase activity"/>
    <property type="evidence" value="ECO:0007669"/>
    <property type="project" value="InterPro"/>
</dbReference>
<dbReference type="InterPro" id="IPR029052">
    <property type="entry name" value="Metallo-depent_PP-like"/>
</dbReference>
<comment type="caution">
    <text evidence="2">The sequence shown here is derived from an EMBL/GenBank/DDBJ whole genome shotgun (WGS) entry which is preliminary data.</text>
</comment>
<dbReference type="EMBL" id="CAOF01000020">
    <property type="protein sequence ID" value="CCO44494.1"/>
    <property type="molecule type" value="Genomic_DNA"/>
</dbReference>
<dbReference type="Proteomes" id="UP000018211">
    <property type="component" value="Unassembled WGS sequence"/>
</dbReference>
<proteinExistence type="predicted"/>
<protein>
    <submittedName>
        <fullName evidence="2">Metallo-dependent phosphatase</fullName>
    </submittedName>
</protein>
<reference evidence="2 3" key="1">
    <citation type="journal article" date="2013" name="ISME J.">
        <title>Comparative genomics of pathogenic lineages of Vibrio nigripulchritudo identifies virulence-associated traits.</title>
        <authorList>
            <person name="Goudenege D."/>
            <person name="Labreuche Y."/>
            <person name="Krin E."/>
            <person name="Ansquer D."/>
            <person name="Mangenot S."/>
            <person name="Calteau A."/>
            <person name="Medigue C."/>
            <person name="Mazel D."/>
            <person name="Polz M.F."/>
            <person name="Le Roux F."/>
        </authorList>
    </citation>
    <scope>NUCLEOTIDE SEQUENCE [LARGE SCALE GENOMIC DNA]</scope>
    <source>
        <strain evidence="2 3">SOn1</strain>
    </source>
</reference>
<dbReference type="Pfam" id="PF00149">
    <property type="entry name" value="Metallophos"/>
    <property type="match status" value="1"/>
</dbReference>
<dbReference type="SUPFAM" id="SSF56300">
    <property type="entry name" value="Metallo-dependent phosphatases"/>
    <property type="match status" value="1"/>
</dbReference>
<dbReference type="PANTHER" id="PTHR46546">
    <property type="entry name" value="SHEWANELLA-LIKE PROTEIN PHOSPHATASE 1"/>
    <property type="match status" value="1"/>
</dbReference>
<dbReference type="RefSeq" id="WP_022610321.1">
    <property type="nucleotide sequence ID" value="NZ_LK391965.1"/>
</dbReference>
<dbReference type="InterPro" id="IPR008979">
    <property type="entry name" value="Galactose-bd-like_sf"/>
</dbReference>
<dbReference type="SUPFAM" id="SSF49785">
    <property type="entry name" value="Galactose-binding domain-like"/>
    <property type="match status" value="1"/>
</dbReference>
<dbReference type="Gene3D" id="2.60.120.260">
    <property type="entry name" value="Galactose-binding domain-like"/>
    <property type="match status" value="1"/>
</dbReference>
<organism evidence="2 3">
    <name type="scientific">Vibrio nigripulchritudo SOn1</name>
    <dbReference type="NCBI Taxonomy" id="1238450"/>
    <lineage>
        <taxon>Bacteria</taxon>
        <taxon>Pseudomonadati</taxon>
        <taxon>Pseudomonadota</taxon>
        <taxon>Gammaproteobacteria</taxon>
        <taxon>Vibrionales</taxon>
        <taxon>Vibrionaceae</taxon>
        <taxon>Vibrio</taxon>
    </lineage>
</organism>
<dbReference type="PROSITE" id="PS51257">
    <property type="entry name" value="PROKAR_LIPOPROTEIN"/>
    <property type="match status" value="1"/>
</dbReference>
<gene>
    <name evidence="2" type="ORF">VIBNISOn1_1160001</name>
</gene>
<accession>A0AAV2VJA4</accession>
<dbReference type="AlphaFoldDB" id="A0AAV2VJA4"/>